<dbReference type="Gene3D" id="1.10.1220.160">
    <property type="entry name" value="DNA sulphur modification protein DndE"/>
    <property type="match status" value="1"/>
</dbReference>
<reference evidence="1 2" key="1">
    <citation type="journal article" date="2017" name="Environ. Microbiol.">
        <title>Genome and epigenome of a novel marine Thaumarchaeota strain suggest viral infection, phosphorothioation DNA modification and multiple restriction systems.</title>
        <authorList>
            <person name="Ahlgren N.A."/>
            <person name="Chen Y."/>
            <person name="Needham D.M."/>
            <person name="Parada A.E."/>
            <person name="Sachdeva R."/>
            <person name="Trinh V."/>
            <person name="Chen T."/>
            <person name="Fuhrman J.A."/>
        </authorList>
    </citation>
    <scope>NUCLEOTIDE SEQUENCE [LARGE SCALE GENOMIC DNA]</scope>
    <source>
        <strain evidence="1 2">SPOT01</strain>
    </source>
</reference>
<proteinExistence type="predicted"/>
<accession>A0A2Z2HVT8</accession>
<dbReference type="KEGG" id="nct:NMSP_1265"/>
<dbReference type="Pfam" id="PF08870">
    <property type="entry name" value="DndE"/>
    <property type="match status" value="1"/>
</dbReference>
<organism evidence="1 2">
    <name type="scientific">Candidatus Nitrosomarinus catalinensis</name>
    <dbReference type="NCBI Taxonomy" id="1898749"/>
    <lineage>
        <taxon>Archaea</taxon>
        <taxon>Nitrososphaerota</taxon>
        <taxon>Nitrososphaeria</taxon>
        <taxon>Nitrosopumilales</taxon>
        <taxon>Nitrosopumilaceae</taxon>
        <taxon>Candidatus Nitrosomarinus</taxon>
    </lineage>
</organism>
<dbReference type="InterPro" id="IPR038472">
    <property type="entry name" value="DndE_sf"/>
</dbReference>
<dbReference type="REBASE" id="237039">
    <property type="entry name" value="M.Nca01DndEP"/>
</dbReference>
<keyword evidence="2" id="KW-1185">Reference proteome</keyword>
<name>A0A2Z2HVT8_9ARCH</name>
<protein>
    <submittedName>
        <fullName evidence="1">DNA sulfur modification protein DndE</fullName>
    </submittedName>
</protein>
<sequence length="137" mass="15686">MTDTFSTTREKKKLKFSAVTTSSRVQKNLGIMRIKTGLTPNISLRFGFCMSLKDPSIPNPDEYNQEGSKLEPAVLFGAHEPIYMALMLNRLKKDGLDPELYLQKMTRAHMNRGATALWPRINDLSDFYELVKDEQNE</sequence>
<dbReference type="EMBL" id="CP021324">
    <property type="protein sequence ID" value="ARS64880.1"/>
    <property type="molecule type" value="Genomic_DNA"/>
</dbReference>
<evidence type="ECO:0000313" key="1">
    <source>
        <dbReference type="EMBL" id="ARS64880.1"/>
    </source>
</evidence>
<dbReference type="AlphaFoldDB" id="A0A2Z2HVT8"/>
<gene>
    <name evidence="1" type="primary">dndE</name>
    <name evidence="1" type="ORF">NMSP_1265</name>
</gene>
<dbReference type="InterPro" id="IPR014969">
    <property type="entry name" value="DNA_S_DndE"/>
</dbReference>
<evidence type="ECO:0000313" key="2">
    <source>
        <dbReference type="Proteomes" id="UP000249949"/>
    </source>
</evidence>
<dbReference type="Proteomes" id="UP000249949">
    <property type="component" value="Chromosome"/>
</dbReference>